<dbReference type="InterPro" id="IPR036400">
    <property type="entry name" value="Cyt_B5-like_heme/steroid_sf"/>
</dbReference>
<dbReference type="Gene3D" id="3.10.120.10">
    <property type="entry name" value="Cytochrome b5-like heme/steroid binding domain"/>
    <property type="match status" value="1"/>
</dbReference>
<dbReference type="NCBIfam" id="TIGR01813">
    <property type="entry name" value="flavo_cyto_c"/>
    <property type="match status" value="1"/>
</dbReference>
<evidence type="ECO:0000256" key="4">
    <source>
        <dbReference type="ARBA" id="ARBA00022723"/>
    </source>
</evidence>
<dbReference type="InterPro" id="IPR027477">
    <property type="entry name" value="Succ_DH/fumarate_Rdtase_cat_sf"/>
</dbReference>
<dbReference type="SUPFAM" id="SSF55856">
    <property type="entry name" value="Cytochrome b5-like heme/steroid binding domain"/>
    <property type="match status" value="1"/>
</dbReference>
<proteinExistence type="predicted"/>
<dbReference type="SUPFAM" id="SSF51905">
    <property type="entry name" value="FAD/NAD(P)-binding domain"/>
    <property type="match status" value="1"/>
</dbReference>
<accession>A0AAE0H2K1</accession>
<dbReference type="PANTHER" id="PTHR43400">
    <property type="entry name" value="FUMARATE REDUCTASE"/>
    <property type="match status" value="1"/>
</dbReference>
<keyword evidence="5" id="KW-0274">FAD</keyword>
<sequence>MASQVIVIGGGLSGLSACHTILEHGGRVCLLDKMAFCGGNSTKATSGINGALTKTQVAHSIPDSPQIFEEDIMKSACGKDHTTPPAHTEPLAKVLAHESGPAVDWLQDAFGLDLSLVSRLGGHSQPRTHRGKEKFPGFTITYGLLEKLEAIEAETKGEMARIVNKATATKLLQDTPGGNVFGVEYIKDGKTLQEFGPVVIATGGFAADFASDSILNEVRPDLAHLPTTNGEHCSGDGIKMARAIGADTVDMESVQVHPTGLVHPDEPDAKVKFLAAEALRGCGGVLIDANGHRFCDELGRRDYVSGEMWKNKGPFRLVLNGAASKEILWHCKHYVGRGVMKFFPHGNDLAAEMKINPKVLSDTFQKYNKCAAEKKCPYGKKFFHNAPFELNDEFHVAQVTPVLHYTMGGLAINAHGEVLGKEGVIPGLYAAGEVMGGVHGRNRLGGNSLLDCVVYGRVCGAQAARHLLRTAINHIRDPKTAAANRVGVLNGHFNPGLKIAVEPSALGGFTMNVEFGGAGGAQAVEAPVAAAAPAAPAPVAAAPAPAPAAAAASLTAAEVAKHNTEADCWVILHNKVYDVTKFLPDHPGGKKAIVLFAGKDATEEFDMLHNFNVLAKYLPAEACLGELQ</sequence>
<evidence type="ECO:0000313" key="10">
    <source>
        <dbReference type="Proteomes" id="UP001190700"/>
    </source>
</evidence>
<evidence type="ECO:0000256" key="2">
    <source>
        <dbReference type="ARBA" id="ARBA00022617"/>
    </source>
</evidence>
<dbReference type="PROSITE" id="PS00191">
    <property type="entry name" value="CYTOCHROME_B5_1"/>
    <property type="match status" value="1"/>
</dbReference>
<dbReference type="Gene3D" id="3.90.700.10">
    <property type="entry name" value="Succinate dehydrogenase/fumarate reductase flavoprotein, catalytic domain"/>
    <property type="match status" value="1"/>
</dbReference>
<evidence type="ECO:0000256" key="1">
    <source>
        <dbReference type="ARBA" id="ARBA00001974"/>
    </source>
</evidence>
<evidence type="ECO:0000313" key="9">
    <source>
        <dbReference type="EMBL" id="KAK3287826.1"/>
    </source>
</evidence>
<comment type="caution">
    <text evidence="9">The sequence shown here is derived from an EMBL/GenBank/DDBJ whole genome shotgun (WGS) entry which is preliminary data.</text>
</comment>
<keyword evidence="10" id="KW-1185">Reference proteome</keyword>
<evidence type="ECO:0000256" key="3">
    <source>
        <dbReference type="ARBA" id="ARBA00022630"/>
    </source>
</evidence>
<evidence type="ECO:0000256" key="7">
    <source>
        <dbReference type="ARBA" id="ARBA00023004"/>
    </source>
</evidence>
<gene>
    <name evidence="9" type="ORF">CYMTET_4677</name>
</gene>
<dbReference type="FunFam" id="3.10.120.10:FF:000009">
    <property type="entry name" value="Cytochrome b2, mitochondrial, putative"/>
    <property type="match status" value="1"/>
</dbReference>
<evidence type="ECO:0000256" key="6">
    <source>
        <dbReference type="ARBA" id="ARBA00023002"/>
    </source>
</evidence>
<comment type="cofactor">
    <cofactor evidence="1">
        <name>FAD</name>
        <dbReference type="ChEBI" id="CHEBI:57692"/>
    </cofactor>
</comment>
<dbReference type="InterPro" id="IPR050315">
    <property type="entry name" value="FAD-oxidoreductase_2"/>
</dbReference>
<dbReference type="GO" id="GO:0010181">
    <property type="term" value="F:FMN binding"/>
    <property type="evidence" value="ECO:0007669"/>
    <property type="project" value="InterPro"/>
</dbReference>
<reference evidence="9 10" key="1">
    <citation type="journal article" date="2015" name="Genome Biol. Evol.">
        <title>Comparative Genomics of a Bacterivorous Green Alga Reveals Evolutionary Causalities and Consequences of Phago-Mixotrophic Mode of Nutrition.</title>
        <authorList>
            <person name="Burns J.A."/>
            <person name="Paasch A."/>
            <person name="Narechania A."/>
            <person name="Kim E."/>
        </authorList>
    </citation>
    <scope>NUCLEOTIDE SEQUENCE [LARGE SCALE GENOMIC DNA]</scope>
    <source>
        <strain evidence="9 10">PLY_AMNH</strain>
    </source>
</reference>
<keyword evidence="2" id="KW-0349">Heme</keyword>
<dbReference type="PANTHER" id="PTHR43400:SF1">
    <property type="entry name" value="FUMARATE REDUCTASE"/>
    <property type="match status" value="1"/>
</dbReference>
<dbReference type="SUPFAM" id="SSF56425">
    <property type="entry name" value="Succinate dehydrogenase/fumarate reductase flavoprotein, catalytic domain"/>
    <property type="match status" value="1"/>
</dbReference>
<dbReference type="InterPro" id="IPR036188">
    <property type="entry name" value="FAD/NAD-bd_sf"/>
</dbReference>
<dbReference type="GO" id="GO:0016491">
    <property type="term" value="F:oxidoreductase activity"/>
    <property type="evidence" value="ECO:0007669"/>
    <property type="project" value="UniProtKB-KW"/>
</dbReference>
<dbReference type="SMART" id="SM01117">
    <property type="entry name" value="Cyt-b5"/>
    <property type="match status" value="1"/>
</dbReference>
<keyword evidence="3" id="KW-0285">Flavoprotein</keyword>
<dbReference type="InterPro" id="IPR003953">
    <property type="entry name" value="FAD-dep_OxRdtase_2_FAD-bd"/>
</dbReference>
<dbReference type="Gene3D" id="3.50.50.60">
    <property type="entry name" value="FAD/NAD(P)-binding domain"/>
    <property type="match status" value="1"/>
</dbReference>
<protein>
    <recommendedName>
        <fullName evidence="8">Cytochrome b5 heme-binding domain-containing protein</fullName>
    </recommendedName>
</protein>
<keyword evidence="6" id="KW-0560">Oxidoreductase</keyword>
<evidence type="ECO:0000259" key="8">
    <source>
        <dbReference type="PROSITE" id="PS50255"/>
    </source>
</evidence>
<dbReference type="GO" id="GO:0020037">
    <property type="term" value="F:heme binding"/>
    <property type="evidence" value="ECO:0007669"/>
    <property type="project" value="InterPro"/>
</dbReference>
<dbReference type="Proteomes" id="UP001190700">
    <property type="component" value="Unassembled WGS sequence"/>
</dbReference>
<keyword evidence="4" id="KW-0479">Metal-binding</keyword>
<evidence type="ECO:0000256" key="5">
    <source>
        <dbReference type="ARBA" id="ARBA00022827"/>
    </source>
</evidence>
<dbReference type="PROSITE" id="PS50255">
    <property type="entry name" value="CYTOCHROME_B5_2"/>
    <property type="match status" value="1"/>
</dbReference>
<dbReference type="InterPro" id="IPR018506">
    <property type="entry name" value="Cyt_B5_heme-BS"/>
</dbReference>
<name>A0AAE0H2K1_9CHLO</name>
<dbReference type="InterPro" id="IPR010960">
    <property type="entry name" value="Flavocytochrome_c"/>
</dbReference>
<dbReference type="GO" id="GO:0046872">
    <property type="term" value="F:metal ion binding"/>
    <property type="evidence" value="ECO:0007669"/>
    <property type="project" value="UniProtKB-KW"/>
</dbReference>
<dbReference type="EMBL" id="LGRX02000692">
    <property type="protein sequence ID" value="KAK3287826.1"/>
    <property type="molecule type" value="Genomic_DNA"/>
</dbReference>
<dbReference type="Pfam" id="PF00173">
    <property type="entry name" value="Cyt-b5"/>
    <property type="match status" value="1"/>
</dbReference>
<keyword evidence="7" id="KW-0408">Iron</keyword>
<dbReference type="AlphaFoldDB" id="A0AAE0H2K1"/>
<organism evidence="9 10">
    <name type="scientific">Cymbomonas tetramitiformis</name>
    <dbReference type="NCBI Taxonomy" id="36881"/>
    <lineage>
        <taxon>Eukaryota</taxon>
        <taxon>Viridiplantae</taxon>
        <taxon>Chlorophyta</taxon>
        <taxon>Pyramimonadophyceae</taxon>
        <taxon>Pyramimonadales</taxon>
        <taxon>Pyramimonadaceae</taxon>
        <taxon>Cymbomonas</taxon>
    </lineage>
</organism>
<dbReference type="PRINTS" id="PR00363">
    <property type="entry name" value="CYTOCHROMEB5"/>
</dbReference>
<feature type="domain" description="Cytochrome b5 heme-binding" evidence="8">
    <location>
        <begin position="551"/>
        <end position="628"/>
    </location>
</feature>
<dbReference type="Pfam" id="PF00890">
    <property type="entry name" value="FAD_binding_2"/>
    <property type="match status" value="1"/>
</dbReference>
<dbReference type="InterPro" id="IPR001199">
    <property type="entry name" value="Cyt_B5-like_heme/steroid-bd"/>
</dbReference>